<evidence type="ECO:0000256" key="6">
    <source>
        <dbReference type="ARBA" id="ARBA00022723"/>
    </source>
</evidence>
<organism evidence="12">
    <name type="scientific">Brassica oleracea</name>
    <name type="common">Wild cabbage</name>
    <dbReference type="NCBI Taxonomy" id="3712"/>
    <lineage>
        <taxon>Eukaryota</taxon>
        <taxon>Viridiplantae</taxon>
        <taxon>Streptophyta</taxon>
        <taxon>Embryophyta</taxon>
        <taxon>Tracheophyta</taxon>
        <taxon>Spermatophyta</taxon>
        <taxon>Magnoliopsida</taxon>
        <taxon>eudicotyledons</taxon>
        <taxon>Gunneridae</taxon>
        <taxon>Pentapetalae</taxon>
        <taxon>rosids</taxon>
        <taxon>malvids</taxon>
        <taxon>Brassicales</taxon>
        <taxon>Brassicaceae</taxon>
        <taxon>Brassiceae</taxon>
        <taxon>Brassica</taxon>
    </lineage>
</organism>
<keyword evidence="8" id="KW-0560">Oxidoreductase</keyword>
<name>A0A3P6GB73_BRAOL</name>
<accession>A0A3P6GB73</accession>
<evidence type="ECO:0000256" key="4">
    <source>
        <dbReference type="ARBA" id="ARBA00022617"/>
    </source>
</evidence>
<evidence type="ECO:0000256" key="3">
    <source>
        <dbReference type="ARBA" id="ARBA00010617"/>
    </source>
</evidence>
<evidence type="ECO:0000256" key="10">
    <source>
        <dbReference type="ARBA" id="ARBA00023033"/>
    </source>
</evidence>
<dbReference type="Gene3D" id="1.10.630.10">
    <property type="entry name" value="Cytochrome P450"/>
    <property type="match status" value="1"/>
</dbReference>
<dbReference type="InterPro" id="IPR050651">
    <property type="entry name" value="Plant_Cytochrome_P450_Monoox"/>
</dbReference>
<dbReference type="InterPro" id="IPR036396">
    <property type="entry name" value="Cyt_P450_sf"/>
</dbReference>
<evidence type="ECO:0000256" key="2">
    <source>
        <dbReference type="ARBA" id="ARBA00004370"/>
    </source>
</evidence>
<sequence>MVAGKRYYGDDVDNKEEAERFKKLVHDISMYSSANNSRDYLPVLKLFGNKFEKEVMATGKSMDEFLQRLLDDCRRDKDGNTMVTHLLSLQQQEPDYYSDITIKGLMMAMMLAGTETSAITLE</sequence>
<keyword evidence="10" id="KW-0503">Monooxygenase</keyword>
<dbReference type="GO" id="GO:0004497">
    <property type="term" value="F:monooxygenase activity"/>
    <property type="evidence" value="ECO:0007669"/>
    <property type="project" value="UniProtKB-KW"/>
</dbReference>
<gene>
    <name evidence="12" type="ORF">BOLC6T38761H</name>
</gene>
<dbReference type="EMBL" id="LR031880">
    <property type="protein sequence ID" value="VDD63308.1"/>
    <property type="molecule type" value="Genomic_DNA"/>
</dbReference>
<protein>
    <submittedName>
        <fullName evidence="12">Uncharacterized protein</fullName>
    </submittedName>
</protein>
<keyword evidence="11" id="KW-0472">Membrane</keyword>
<keyword evidence="4" id="KW-0349">Heme</keyword>
<dbReference type="SUPFAM" id="SSF48264">
    <property type="entry name" value="Cytochrome P450"/>
    <property type="match status" value="1"/>
</dbReference>
<dbReference type="PANTHER" id="PTHR47947">
    <property type="entry name" value="CYTOCHROME P450 82C3-RELATED"/>
    <property type="match status" value="1"/>
</dbReference>
<dbReference type="GO" id="GO:0020037">
    <property type="term" value="F:heme binding"/>
    <property type="evidence" value="ECO:0007669"/>
    <property type="project" value="InterPro"/>
</dbReference>
<evidence type="ECO:0000256" key="1">
    <source>
        <dbReference type="ARBA" id="ARBA00001971"/>
    </source>
</evidence>
<comment type="subcellular location">
    <subcellularLocation>
        <location evidence="2">Membrane</location>
    </subcellularLocation>
</comment>
<evidence type="ECO:0000256" key="11">
    <source>
        <dbReference type="ARBA" id="ARBA00023136"/>
    </source>
</evidence>
<dbReference type="AlphaFoldDB" id="A0A3P6GB73"/>
<reference evidence="12" key="1">
    <citation type="submission" date="2018-11" db="EMBL/GenBank/DDBJ databases">
        <authorList>
            <consortium name="Genoscope - CEA"/>
            <person name="William W."/>
        </authorList>
    </citation>
    <scope>NUCLEOTIDE SEQUENCE</scope>
</reference>
<comment type="cofactor">
    <cofactor evidence="1">
        <name>heme</name>
        <dbReference type="ChEBI" id="CHEBI:30413"/>
    </cofactor>
</comment>
<dbReference type="GO" id="GO:0016705">
    <property type="term" value="F:oxidoreductase activity, acting on paired donors, with incorporation or reduction of molecular oxygen"/>
    <property type="evidence" value="ECO:0007669"/>
    <property type="project" value="InterPro"/>
</dbReference>
<dbReference type="GO" id="GO:0005506">
    <property type="term" value="F:iron ion binding"/>
    <property type="evidence" value="ECO:0007669"/>
    <property type="project" value="InterPro"/>
</dbReference>
<evidence type="ECO:0000256" key="9">
    <source>
        <dbReference type="ARBA" id="ARBA00023004"/>
    </source>
</evidence>
<proteinExistence type="inferred from homology"/>
<evidence type="ECO:0000256" key="8">
    <source>
        <dbReference type="ARBA" id="ARBA00023002"/>
    </source>
</evidence>
<dbReference type="Pfam" id="PF00067">
    <property type="entry name" value="p450"/>
    <property type="match status" value="1"/>
</dbReference>
<keyword evidence="9" id="KW-0408">Iron</keyword>
<keyword evidence="6" id="KW-0479">Metal-binding</keyword>
<evidence type="ECO:0000256" key="7">
    <source>
        <dbReference type="ARBA" id="ARBA00022989"/>
    </source>
</evidence>
<dbReference type="GO" id="GO:0016020">
    <property type="term" value="C:membrane"/>
    <property type="evidence" value="ECO:0007669"/>
    <property type="project" value="UniProtKB-SubCell"/>
</dbReference>
<keyword evidence="7" id="KW-1133">Transmembrane helix</keyword>
<comment type="similarity">
    <text evidence="3">Belongs to the cytochrome P450 family.</text>
</comment>
<dbReference type="InterPro" id="IPR001128">
    <property type="entry name" value="Cyt_P450"/>
</dbReference>
<keyword evidence="5" id="KW-0812">Transmembrane</keyword>
<evidence type="ECO:0000313" key="12">
    <source>
        <dbReference type="EMBL" id="VDD63308.1"/>
    </source>
</evidence>
<dbReference type="PANTHER" id="PTHR47947:SF26">
    <property type="entry name" value="CYTOCHROME P450"/>
    <property type="match status" value="1"/>
</dbReference>
<evidence type="ECO:0000256" key="5">
    <source>
        <dbReference type="ARBA" id="ARBA00022692"/>
    </source>
</evidence>